<name>A0A2T6ZW07_TUBBO</name>
<dbReference type="InterPro" id="IPR007946">
    <property type="entry name" value="AAR2"/>
</dbReference>
<organism evidence="5 6">
    <name type="scientific">Tuber borchii</name>
    <name type="common">White truffle</name>
    <dbReference type="NCBI Taxonomy" id="42251"/>
    <lineage>
        <taxon>Eukaryota</taxon>
        <taxon>Fungi</taxon>
        <taxon>Dikarya</taxon>
        <taxon>Ascomycota</taxon>
        <taxon>Pezizomycotina</taxon>
        <taxon>Pezizomycetes</taxon>
        <taxon>Pezizales</taxon>
        <taxon>Tuberaceae</taxon>
        <taxon>Tuber</taxon>
    </lineage>
</organism>
<dbReference type="Gene3D" id="1.25.40.550">
    <property type="entry name" value="Aar2, C-terminal domain-like"/>
    <property type="match status" value="1"/>
</dbReference>
<protein>
    <submittedName>
        <fullName evidence="5">AAR2 protein-domain-containing protein</fullName>
    </submittedName>
</protein>
<evidence type="ECO:0000313" key="5">
    <source>
        <dbReference type="EMBL" id="PUU79667.1"/>
    </source>
</evidence>
<proteinExistence type="inferred from homology"/>
<dbReference type="PANTHER" id="PTHR12689:SF4">
    <property type="entry name" value="PROTEIN AAR2 HOMOLOG"/>
    <property type="match status" value="1"/>
</dbReference>
<keyword evidence="6" id="KW-1185">Reference proteome</keyword>
<evidence type="ECO:0000259" key="4">
    <source>
        <dbReference type="Pfam" id="PF20981"/>
    </source>
</evidence>
<dbReference type="InterPro" id="IPR033647">
    <property type="entry name" value="Aar2_N"/>
</dbReference>
<dbReference type="OrthoDB" id="201752at2759"/>
<dbReference type="Gene3D" id="2.60.34.20">
    <property type="match status" value="1"/>
</dbReference>
<dbReference type="CDD" id="cd13777">
    <property type="entry name" value="Aar2_N"/>
    <property type="match status" value="1"/>
</dbReference>
<feature type="region of interest" description="Disordered" evidence="2">
    <location>
        <begin position="99"/>
        <end position="119"/>
    </location>
</feature>
<dbReference type="InterPro" id="IPR038514">
    <property type="entry name" value="AAR2_C_sf"/>
</dbReference>
<dbReference type="AlphaFoldDB" id="A0A2T6ZW07"/>
<gene>
    <name evidence="5" type="ORF">B9Z19DRAFT_895913</name>
</gene>
<dbReference type="EMBL" id="NESQ01000085">
    <property type="protein sequence ID" value="PUU79667.1"/>
    <property type="molecule type" value="Genomic_DNA"/>
</dbReference>
<dbReference type="Pfam" id="PF20981">
    <property type="entry name" value="AAR2_1st"/>
    <property type="match status" value="1"/>
</dbReference>
<dbReference type="PANTHER" id="PTHR12689">
    <property type="entry name" value="A1 CISTRON SPLICING FACTOR AAR2-RELATED"/>
    <property type="match status" value="1"/>
</dbReference>
<dbReference type="InterPro" id="IPR038516">
    <property type="entry name" value="AAR2_N_sf"/>
</dbReference>
<feature type="domain" description="AAR2 N-terminal" evidence="4">
    <location>
        <begin position="4"/>
        <end position="132"/>
    </location>
</feature>
<dbReference type="InterPro" id="IPR033648">
    <property type="entry name" value="AAR2_C"/>
</dbReference>
<dbReference type="CDD" id="cd13778">
    <property type="entry name" value="Aar2_C"/>
    <property type="match status" value="1"/>
</dbReference>
<dbReference type="STRING" id="42251.A0A2T6ZW07"/>
<evidence type="ECO:0000256" key="2">
    <source>
        <dbReference type="SAM" id="MobiDB-lite"/>
    </source>
</evidence>
<comment type="similarity">
    <text evidence="1">Belongs to the AAR2 family.</text>
</comment>
<feature type="non-terminal residue" evidence="5">
    <location>
        <position position="1"/>
    </location>
</feature>
<evidence type="ECO:0000259" key="3">
    <source>
        <dbReference type="Pfam" id="PF05282"/>
    </source>
</evidence>
<feature type="domain" description="AAR2 C-terminal" evidence="3">
    <location>
        <begin position="170"/>
        <end position="345"/>
    </location>
</feature>
<dbReference type="GO" id="GO:0000244">
    <property type="term" value="P:spliceosomal tri-snRNP complex assembly"/>
    <property type="evidence" value="ECO:0007669"/>
    <property type="project" value="TreeGrafter"/>
</dbReference>
<feature type="non-terminal residue" evidence="5">
    <location>
        <position position="390"/>
    </location>
</feature>
<sequence>SLHLTSIPPGTFIGIDLTTFTSTPAFQGIKLIPPGLHLLYYSTTTDSSLRNGFWFYAHPERVISKAWDPTADTATLVDAPSSAKLEERVYVENLTPYRQRARRGGEGEEEEEEEWRALSGGVRERTLERCLGEGWVCGTAGVSEMDYDVGEEALMGFPPGGGGGVDVVWTKVDLKVTWPAGTIGRERTEMANDRSWALNNLLHELASGNQEEEEAERELLGELQLSFIMSITLGSYSAMEQYRRILGLCLTSRTCVFHERRGLFEGLLETLLAQLDYVDGDFWAGFVDGGDGDENWLAKLLRRFGCGIKEVVSEQRQVDPDKDSIVRLFRGIESLTRRKFDWVLDRRDVVRRGLVQTEDGDMVELELAGLDEEDETGEYAPVIVEEVVDE</sequence>
<dbReference type="Proteomes" id="UP000244722">
    <property type="component" value="Unassembled WGS sequence"/>
</dbReference>
<evidence type="ECO:0000313" key="6">
    <source>
        <dbReference type="Proteomes" id="UP000244722"/>
    </source>
</evidence>
<evidence type="ECO:0000256" key="1">
    <source>
        <dbReference type="ARBA" id="ARBA00006281"/>
    </source>
</evidence>
<reference evidence="5 6" key="1">
    <citation type="submission" date="2017-04" db="EMBL/GenBank/DDBJ databases">
        <title>Draft genome sequence of Tuber borchii Vittad., a whitish edible truffle.</title>
        <authorList>
            <consortium name="DOE Joint Genome Institute"/>
            <person name="Murat C."/>
            <person name="Kuo A."/>
            <person name="Barry K.W."/>
            <person name="Clum A."/>
            <person name="Dockter R.B."/>
            <person name="Fauchery L."/>
            <person name="Iotti M."/>
            <person name="Kohler A."/>
            <person name="Labutti K."/>
            <person name="Lindquist E.A."/>
            <person name="Lipzen A."/>
            <person name="Ohm R.A."/>
            <person name="Wang M."/>
            <person name="Grigoriev I.V."/>
            <person name="Zambonelli A."/>
            <person name="Martin F.M."/>
        </authorList>
    </citation>
    <scope>NUCLEOTIDE SEQUENCE [LARGE SCALE GENOMIC DNA]</scope>
    <source>
        <strain evidence="5 6">Tbo3840</strain>
    </source>
</reference>
<comment type="caution">
    <text evidence="5">The sequence shown here is derived from an EMBL/GenBank/DDBJ whole genome shotgun (WGS) entry which is preliminary data.</text>
</comment>
<dbReference type="Pfam" id="PF05282">
    <property type="entry name" value="AAR2"/>
    <property type="match status" value="1"/>
</dbReference>
<accession>A0A2T6ZW07</accession>